<protein>
    <submittedName>
        <fullName evidence="1">Uncharacterized protein</fullName>
    </submittedName>
</protein>
<accession>A0A024GMH5</accession>
<name>A0A024GMH5_9STRA</name>
<keyword evidence="2" id="KW-1185">Reference proteome</keyword>
<evidence type="ECO:0000313" key="1">
    <source>
        <dbReference type="EMBL" id="CCI47963.1"/>
    </source>
</evidence>
<evidence type="ECO:0000313" key="2">
    <source>
        <dbReference type="Proteomes" id="UP000053237"/>
    </source>
</evidence>
<dbReference type="AlphaFoldDB" id="A0A024GMH5"/>
<organism evidence="1 2">
    <name type="scientific">Albugo candida</name>
    <dbReference type="NCBI Taxonomy" id="65357"/>
    <lineage>
        <taxon>Eukaryota</taxon>
        <taxon>Sar</taxon>
        <taxon>Stramenopiles</taxon>
        <taxon>Oomycota</taxon>
        <taxon>Peronosporomycetes</taxon>
        <taxon>Albuginales</taxon>
        <taxon>Albuginaceae</taxon>
        <taxon>Albugo</taxon>
    </lineage>
</organism>
<dbReference type="InParanoid" id="A0A024GMH5"/>
<dbReference type="EMBL" id="CAIX01000196">
    <property type="protein sequence ID" value="CCI47963.1"/>
    <property type="molecule type" value="Genomic_DNA"/>
</dbReference>
<gene>
    <name evidence="1" type="ORF">BN9_090060</name>
</gene>
<dbReference type="Proteomes" id="UP000053237">
    <property type="component" value="Unassembled WGS sequence"/>
</dbReference>
<proteinExistence type="predicted"/>
<sequence length="134" mass="15925">MRTHSPPRTIVIRSLYIQNAPKRSDCSICTQMCAHHPNTVDLWLIIRIQCDQQTHRIMMHQCRTSSNATFLCNNTSTALKDRNMFRNSVMKLPLTENWLVLLEKHYTNCIRTEEHRATDDTRLYDRMYQRISTQ</sequence>
<reference evidence="1 2" key="1">
    <citation type="submission" date="2012-05" db="EMBL/GenBank/DDBJ databases">
        <title>Recombination and specialization in a pathogen metapopulation.</title>
        <authorList>
            <person name="Gardiner A."/>
            <person name="Kemen E."/>
            <person name="Schultz-Larsen T."/>
            <person name="MacLean D."/>
            <person name="Van Oosterhout C."/>
            <person name="Jones J.D.G."/>
        </authorList>
    </citation>
    <scope>NUCLEOTIDE SEQUENCE [LARGE SCALE GENOMIC DNA]</scope>
    <source>
        <strain evidence="1 2">Ac Nc2</strain>
    </source>
</reference>
<comment type="caution">
    <text evidence="1">The sequence shown here is derived from an EMBL/GenBank/DDBJ whole genome shotgun (WGS) entry which is preliminary data.</text>
</comment>